<proteinExistence type="predicted"/>
<dbReference type="SUPFAM" id="SSF103088">
    <property type="entry name" value="OmpA-like"/>
    <property type="match status" value="1"/>
</dbReference>
<accession>A0ABT8SK82</accession>
<evidence type="ECO:0000313" key="4">
    <source>
        <dbReference type="Proteomes" id="UP001169027"/>
    </source>
</evidence>
<dbReference type="RefSeq" id="WP_301816390.1">
    <property type="nucleotide sequence ID" value="NZ_JAUJZH010000055.1"/>
</dbReference>
<evidence type="ECO:0000313" key="3">
    <source>
        <dbReference type="EMBL" id="MDO1537981.1"/>
    </source>
</evidence>
<dbReference type="InterPro" id="IPR050330">
    <property type="entry name" value="Bact_OuterMem_StrucFunc"/>
</dbReference>
<comment type="caution">
    <text evidence="3">The sequence shown here is derived from an EMBL/GenBank/DDBJ whole genome shotgun (WGS) entry which is preliminary data.</text>
</comment>
<feature type="domain" description="OmpA-like" evidence="2">
    <location>
        <begin position="56"/>
        <end position="180"/>
    </location>
</feature>
<dbReference type="InterPro" id="IPR036737">
    <property type="entry name" value="OmpA-like_sf"/>
</dbReference>
<dbReference type="EMBL" id="JAUKVY010000055">
    <property type="protein sequence ID" value="MDO1537981.1"/>
    <property type="molecule type" value="Genomic_DNA"/>
</dbReference>
<sequence>MKSSEFLAVCATVLAAGCVAQQTYNVDAQKADPYAMLVRQLSRGLSNDQVQITQLQNQLKVTMVNEILFPEGGWRLSPDGEQTLSKVAPTLSDLPGQQIVVEGFTDNVPIGPELKGRFPSSLDLSLARADDVAHYLVSKGVPQNAISAQGFGEARRVASNETSRSKAKNRRVEIVISAASRA</sequence>
<dbReference type="PRINTS" id="PR01023">
    <property type="entry name" value="NAFLGMOTY"/>
</dbReference>
<evidence type="ECO:0000256" key="1">
    <source>
        <dbReference type="PROSITE-ProRule" id="PRU00473"/>
    </source>
</evidence>
<organism evidence="3 4">
    <name type="scientific">Variovorax ginsengisoli</name>
    <dbReference type="NCBI Taxonomy" id="363844"/>
    <lineage>
        <taxon>Bacteria</taxon>
        <taxon>Pseudomonadati</taxon>
        <taxon>Pseudomonadota</taxon>
        <taxon>Betaproteobacteria</taxon>
        <taxon>Burkholderiales</taxon>
        <taxon>Comamonadaceae</taxon>
        <taxon>Variovorax</taxon>
    </lineage>
</organism>
<keyword evidence="1" id="KW-0472">Membrane</keyword>
<dbReference type="PANTHER" id="PTHR30329">
    <property type="entry name" value="STATOR ELEMENT OF FLAGELLAR MOTOR COMPLEX"/>
    <property type="match status" value="1"/>
</dbReference>
<keyword evidence="4" id="KW-1185">Reference proteome</keyword>
<dbReference type="Proteomes" id="UP001169027">
    <property type="component" value="Unassembled WGS sequence"/>
</dbReference>
<dbReference type="CDD" id="cd07185">
    <property type="entry name" value="OmpA_C-like"/>
    <property type="match status" value="1"/>
</dbReference>
<dbReference type="PROSITE" id="PS51257">
    <property type="entry name" value="PROKAR_LIPOPROTEIN"/>
    <property type="match status" value="1"/>
</dbReference>
<dbReference type="PROSITE" id="PS51123">
    <property type="entry name" value="OMPA_2"/>
    <property type="match status" value="1"/>
</dbReference>
<dbReference type="InterPro" id="IPR006665">
    <property type="entry name" value="OmpA-like"/>
</dbReference>
<reference evidence="3" key="1">
    <citation type="submission" date="2023-06" db="EMBL/GenBank/DDBJ databases">
        <authorList>
            <person name="Jiang Y."/>
            <person name="Liu Q."/>
        </authorList>
    </citation>
    <scope>NUCLEOTIDE SEQUENCE</scope>
    <source>
        <strain evidence="3">CGMCC 1.12090</strain>
    </source>
</reference>
<dbReference type="Pfam" id="PF00691">
    <property type="entry name" value="OmpA"/>
    <property type="match status" value="1"/>
</dbReference>
<name>A0ABT8SK82_9BURK</name>
<evidence type="ECO:0000259" key="2">
    <source>
        <dbReference type="PROSITE" id="PS51123"/>
    </source>
</evidence>
<dbReference type="PANTHER" id="PTHR30329:SF21">
    <property type="entry name" value="LIPOPROTEIN YIAD-RELATED"/>
    <property type="match status" value="1"/>
</dbReference>
<dbReference type="Gene3D" id="3.30.1330.60">
    <property type="entry name" value="OmpA-like domain"/>
    <property type="match status" value="1"/>
</dbReference>
<protein>
    <submittedName>
        <fullName evidence="3">OmpA family protein</fullName>
    </submittedName>
</protein>
<gene>
    <name evidence="3" type="ORF">Q2T77_37725</name>
</gene>